<dbReference type="Pfam" id="PF13692">
    <property type="entry name" value="Glyco_trans_1_4"/>
    <property type="match status" value="1"/>
</dbReference>
<keyword evidence="1" id="KW-0808">Transferase</keyword>
<dbReference type="GO" id="GO:0009103">
    <property type="term" value="P:lipopolysaccharide biosynthetic process"/>
    <property type="evidence" value="ECO:0007669"/>
    <property type="project" value="TreeGrafter"/>
</dbReference>
<dbReference type="PANTHER" id="PTHR46401:SF2">
    <property type="entry name" value="GLYCOSYLTRANSFERASE WBBK-RELATED"/>
    <property type="match status" value="1"/>
</dbReference>
<dbReference type="SUPFAM" id="SSF53756">
    <property type="entry name" value="UDP-Glycosyltransferase/glycogen phosphorylase"/>
    <property type="match status" value="1"/>
</dbReference>
<protein>
    <recommendedName>
        <fullName evidence="4">Glycosyltransferase</fullName>
    </recommendedName>
</protein>
<organism evidence="2 3">
    <name type="scientific">Mastigocoleus testarum BC008</name>
    <dbReference type="NCBI Taxonomy" id="371196"/>
    <lineage>
        <taxon>Bacteria</taxon>
        <taxon>Bacillati</taxon>
        <taxon>Cyanobacteriota</taxon>
        <taxon>Cyanophyceae</taxon>
        <taxon>Nostocales</taxon>
        <taxon>Hapalosiphonaceae</taxon>
        <taxon>Mastigocoleus</taxon>
    </lineage>
</organism>
<evidence type="ECO:0000256" key="1">
    <source>
        <dbReference type="ARBA" id="ARBA00022679"/>
    </source>
</evidence>
<comment type="caution">
    <text evidence="2">The sequence shown here is derived from an EMBL/GenBank/DDBJ whole genome shotgun (WGS) entry which is preliminary data.</text>
</comment>
<sequence length="394" mass="46339">MNSQKLVSNRKKLKLVILDANFYWAEQLFSAYSDYADILLLRPVDFRTFKKRYGSYFVDLKPRQINEGVWEQKICCPPGWLFHYWFLTESFLTYTIQKFQGNNPLIFVFSYPYYHTLARKLKSYSIYYNIDDYRYYWMGRETQTLEIEKLAINCANLTLCTANYRALYLKKVYPLEANQITHIPHGCSPKFMVEQPLSKPKSLPVELRSYSRPLVGYIGALNYRFDFHYLAKVAKQISDVTIVLGGSPPQPSDGSPEWFQGVEALRSLSNIHFLGRVTHERVGEYLQSFDVLLMPYSQCNFNLNACPMKLWDYMGTSLPIVANDVVPEVNLWNDIILVSKNPKEFAKNIRFALANPDWKSQQRWEVAQDHTWKKQAQKLHYQLEERKWLSQQSV</sequence>
<keyword evidence="3" id="KW-1185">Reference proteome</keyword>
<evidence type="ECO:0000313" key="3">
    <source>
        <dbReference type="Proteomes" id="UP000053372"/>
    </source>
</evidence>
<accession>A0A0V7ZFM2</accession>
<gene>
    <name evidence="2" type="ORF">BC008_39245</name>
</gene>
<proteinExistence type="predicted"/>
<dbReference type="Gene3D" id="3.40.50.2000">
    <property type="entry name" value="Glycogen Phosphorylase B"/>
    <property type="match status" value="1"/>
</dbReference>
<dbReference type="RefSeq" id="WP_027838833.1">
    <property type="nucleotide sequence ID" value="NZ_LMTZ01000140.1"/>
</dbReference>
<dbReference type="EMBL" id="LMTZ01000140">
    <property type="protein sequence ID" value="KST63321.1"/>
    <property type="molecule type" value="Genomic_DNA"/>
</dbReference>
<evidence type="ECO:0008006" key="4">
    <source>
        <dbReference type="Google" id="ProtNLM"/>
    </source>
</evidence>
<dbReference type="PANTHER" id="PTHR46401">
    <property type="entry name" value="GLYCOSYLTRANSFERASE WBBK-RELATED"/>
    <property type="match status" value="1"/>
</dbReference>
<evidence type="ECO:0000313" key="2">
    <source>
        <dbReference type="EMBL" id="KST63321.1"/>
    </source>
</evidence>
<dbReference type="OrthoDB" id="9816564at2"/>
<reference evidence="2 3" key="1">
    <citation type="journal article" date="2015" name="Genome Announc.">
        <title>Draft Genome of the Euendolithic (true boring) Cyanobacterium Mastigocoleus testarum strain BC008.</title>
        <authorList>
            <person name="Guida B.S."/>
            <person name="Garcia-Pichel F."/>
        </authorList>
    </citation>
    <scope>NUCLEOTIDE SEQUENCE [LARGE SCALE GENOMIC DNA]</scope>
    <source>
        <strain evidence="2 3">BC008</strain>
    </source>
</reference>
<dbReference type="Proteomes" id="UP000053372">
    <property type="component" value="Unassembled WGS sequence"/>
</dbReference>
<dbReference type="AlphaFoldDB" id="A0A0V7ZFM2"/>
<dbReference type="GO" id="GO:0016757">
    <property type="term" value="F:glycosyltransferase activity"/>
    <property type="evidence" value="ECO:0007669"/>
    <property type="project" value="TreeGrafter"/>
</dbReference>
<name>A0A0V7ZFM2_9CYAN</name>